<reference evidence="2 3" key="1">
    <citation type="journal article" date="2015" name="Genome Biol. Evol.">
        <title>Phylogenomic analyses indicate that early fungi evolved digesting cell walls of algal ancestors of land plants.</title>
        <authorList>
            <person name="Chang Y."/>
            <person name="Wang S."/>
            <person name="Sekimoto S."/>
            <person name="Aerts A.L."/>
            <person name="Choi C."/>
            <person name="Clum A."/>
            <person name="LaButti K.M."/>
            <person name="Lindquist E.A."/>
            <person name="Yee Ngan C."/>
            <person name="Ohm R.A."/>
            <person name="Salamov A.A."/>
            <person name="Grigoriev I.V."/>
            <person name="Spatafora J.W."/>
            <person name="Berbee M.L."/>
        </authorList>
    </citation>
    <scope>NUCLEOTIDE SEQUENCE [LARGE SCALE GENOMIC DNA]</scope>
    <source>
        <strain evidence="2 3">NRRL 28638</strain>
    </source>
</reference>
<feature type="region of interest" description="Disordered" evidence="1">
    <location>
        <begin position="92"/>
        <end position="115"/>
    </location>
</feature>
<evidence type="ECO:0000256" key="1">
    <source>
        <dbReference type="SAM" id="MobiDB-lite"/>
    </source>
</evidence>
<feature type="compositionally biased region" description="Polar residues" evidence="1">
    <location>
        <begin position="101"/>
        <end position="115"/>
    </location>
</feature>
<keyword evidence="3" id="KW-1185">Reference proteome</keyword>
<protein>
    <submittedName>
        <fullName evidence="2">Uncharacterized protein</fullName>
    </submittedName>
</protein>
<evidence type="ECO:0000313" key="2">
    <source>
        <dbReference type="EMBL" id="KXN66472.1"/>
    </source>
</evidence>
<name>A0A137NUS0_CONC2</name>
<dbReference type="EMBL" id="KQ964721">
    <property type="protein sequence ID" value="KXN66472.1"/>
    <property type="molecule type" value="Genomic_DNA"/>
</dbReference>
<sequence length="175" mass="19425">MTLIFNQFLRMRKHLVSIENPGRYFIETSNSNRRRSVSTINNPDFPETLRAPPPTYEIAQQQPPAYYIPKSEEETTTRRSILTGIFSRNRGRGFSGASAGQVHTSGAPSSSTEMSPIPTYTESFRHSLNTTASISPPLVDRLDSSNNGANPVYISMMPQRPACVLRAETRTVGGM</sequence>
<organism evidence="2 3">
    <name type="scientific">Conidiobolus coronatus (strain ATCC 28846 / CBS 209.66 / NRRL 28638)</name>
    <name type="common">Delacroixia coronata</name>
    <dbReference type="NCBI Taxonomy" id="796925"/>
    <lineage>
        <taxon>Eukaryota</taxon>
        <taxon>Fungi</taxon>
        <taxon>Fungi incertae sedis</taxon>
        <taxon>Zoopagomycota</taxon>
        <taxon>Entomophthoromycotina</taxon>
        <taxon>Entomophthoromycetes</taxon>
        <taxon>Entomophthorales</taxon>
        <taxon>Ancylistaceae</taxon>
        <taxon>Conidiobolus</taxon>
    </lineage>
</organism>
<proteinExistence type="predicted"/>
<dbReference type="Proteomes" id="UP000070444">
    <property type="component" value="Unassembled WGS sequence"/>
</dbReference>
<dbReference type="AlphaFoldDB" id="A0A137NUS0"/>
<gene>
    <name evidence="2" type="ORF">CONCODRAFT_80482</name>
</gene>
<evidence type="ECO:0000313" key="3">
    <source>
        <dbReference type="Proteomes" id="UP000070444"/>
    </source>
</evidence>
<accession>A0A137NUS0</accession>